<protein>
    <submittedName>
        <fullName evidence="3">Outer membrane beta-barrel protein</fullName>
    </submittedName>
</protein>
<proteinExistence type="predicted"/>
<feature type="domain" description="Outer membrane protein beta-barrel" evidence="2">
    <location>
        <begin position="18"/>
        <end position="167"/>
    </location>
</feature>
<comment type="caution">
    <text evidence="3">The sequence shown here is derived from an EMBL/GenBank/DDBJ whole genome shotgun (WGS) entry which is preliminary data.</text>
</comment>
<dbReference type="SUPFAM" id="SSF56925">
    <property type="entry name" value="OMPA-like"/>
    <property type="match status" value="1"/>
</dbReference>
<evidence type="ECO:0000313" key="3">
    <source>
        <dbReference type="EMBL" id="MDT0646401.1"/>
    </source>
</evidence>
<dbReference type="RefSeq" id="WP_311494573.1">
    <property type="nucleotide sequence ID" value="NZ_JAVRHO010000007.1"/>
</dbReference>
<keyword evidence="4" id="KW-1185">Reference proteome</keyword>
<sequence length="200" mass="21910">MKKLMLLVLLFCGSIIMAQEASFGIKGGLNYGATGEYNGHQEAAGDLSSNFTEDGENQRGFHVGIFSKFEIVGIFIQPELLYTSLNTEYSDFDYKLDKIDLPVLAGVNVLGPLNIKAGPSFQYVLSNELENTSLQIGDVENEISVGYQLGAGLELGRLGIDVRYEGAFQENNTFGEMATENNFTIDSRASQWILSASYAF</sequence>
<dbReference type="Pfam" id="PF13568">
    <property type="entry name" value="OMP_b-brl_2"/>
    <property type="match status" value="1"/>
</dbReference>
<evidence type="ECO:0000313" key="4">
    <source>
        <dbReference type="Proteomes" id="UP001245285"/>
    </source>
</evidence>
<organism evidence="3 4">
    <name type="scientific">Autumnicola lenta</name>
    <dbReference type="NCBI Taxonomy" id="3075593"/>
    <lineage>
        <taxon>Bacteria</taxon>
        <taxon>Pseudomonadati</taxon>
        <taxon>Bacteroidota</taxon>
        <taxon>Flavobacteriia</taxon>
        <taxon>Flavobacteriales</taxon>
        <taxon>Flavobacteriaceae</taxon>
        <taxon>Autumnicola</taxon>
    </lineage>
</organism>
<gene>
    <name evidence="3" type="ORF">RM545_06850</name>
</gene>
<evidence type="ECO:0000256" key="1">
    <source>
        <dbReference type="SAM" id="SignalP"/>
    </source>
</evidence>
<feature type="chain" id="PRO_5045450532" evidence="1">
    <location>
        <begin position="19"/>
        <end position="200"/>
    </location>
</feature>
<keyword evidence="1" id="KW-0732">Signal</keyword>
<feature type="signal peptide" evidence="1">
    <location>
        <begin position="1"/>
        <end position="18"/>
    </location>
</feature>
<dbReference type="EMBL" id="JAVRHO010000007">
    <property type="protein sequence ID" value="MDT0646401.1"/>
    <property type="molecule type" value="Genomic_DNA"/>
</dbReference>
<dbReference type="InterPro" id="IPR011250">
    <property type="entry name" value="OMP/PagP_B-barrel"/>
</dbReference>
<name>A0ABU3CJ63_9FLAO</name>
<evidence type="ECO:0000259" key="2">
    <source>
        <dbReference type="Pfam" id="PF13568"/>
    </source>
</evidence>
<dbReference type="Proteomes" id="UP001245285">
    <property type="component" value="Unassembled WGS sequence"/>
</dbReference>
<reference evidence="3 4" key="1">
    <citation type="submission" date="2023-09" db="EMBL/GenBank/DDBJ databases">
        <authorList>
            <person name="Rey-Velasco X."/>
        </authorList>
    </citation>
    <scope>NUCLEOTIDE SEQUENCE [LARGE SCALE GENOMIC DNA]</scope>
    <source>
        <strain evidence="3 4">F260</strain>
    </source>
</reference>
<accession>A0ABU3CJ63</accession>
<dbReference type="InterPro" id="IPR025665">
    <property type="entry name" value="Beta-barrel_OMP_2"/>
</dbReference>